<proteinExistence type="predicted"/>
<evidence type="ECO:0000313" key="1">
    <source>
        <dbReference type="EMBL" id="KVM23347.1"/>
    </source>
</evidence>
<accession>A0AB73FY48</accession>
<evidence type="ECO:0000313" key="2">
    <source>
        <dbReference type="Proteomes" id="UP000061665"/>
    </source>
</evidence>
<dbReference type="AlphaFoldDB" id="A0AB73FY48"/>
<dbReference type="RefSeq" id="WP_059723881.1">
    <property type="nucleotide sequence ID" value="NZ_LOYI01000038.1"/>
</dbReference>
<protein>
    <recommendedName>
        <fullName evidence="3">DUF1488 domain-containing protein</fullName>
    </recommendedName>
</protein>
<gene>
    <name evidence="1" type="ORF">WJ53_17870</name>
</gene>
<dbReference type="Proteomes" id="UP000061665">
    <property type="component" value="Unassembled WGS sequence"/>
</dbReference>
<comment type="caution">
    <text evidence="1">The sequence shown here is derived from an EMBL/GenBank/DDBJ whole genome shotgun (WGS) entry which is preliminary data.</text>
</comment>
<dbReference type="EMBL" id="LOZE01000121">
    <property type="protein sequence ID" value="KVM23347.1"/>
    <property type="molecule type" value="Genomic_DNA"/>
</dbReference>
<reference evidence="1 2" key="1">
    <citation type="submission" date="2015-11" db="EMBL/GenBank/DDBJ databases">
        <title>Expanding the genomic diversity of Burkholderia species for the development of highly accurate diagnostics.</title>
        <authorList>
            <person name="Sahl J."/>
            <person name="Keim P."/>
            <person name="Wagner D."/>
        </authorList>
    </citation>
    <scope>NUCLEOTIDE SEQUENCE [LARGE SCALE GENOMIC DNA]</scope>
    <source>
        <strain evidence="1 2">MSMB2058</strain>
    </source>
</reference>
<sequence>MDDNFQISTAQTSTTGDYLSFTVTDGTVKLPGKISGSALAELSPGMEREASFKANFERIRQAAYEMRRRNPELTEISLNSYSF</sequence>
<evidence type="ECO:0008006" key="3">
    <source>
        <dbReference type="Google" id="ProtNLM"/>
    </source>
</evidence>
<name>A0AB73FY48_9BURK</name>
<organism evidence="1 2">
    <name type="scientific">Burkholderia ubonensis</name>
    <dbReference type="NCBI Taxonomy" id="101571"/>
    <lineage>
        <taxon>Bacteria</taxon>
        <taxon>Pseudomonadati</taxon>
        <taxon>Pseudomonadota</taxon>
        <taxon>Betaproteobacteria</taxon>
        <taxon>Burkholderiales</taxon>
        <taxon>Burkholderiaceae</taxon>
        <taxon>Burkholderia</taxon>
        <taxon>Burkholderia cepacia complex</taxon>
    </lineage>
</organism>